<evidence type="ECO:0000313" key="8">
    <source>
        <dbReference type="Proteomes" id="UP001439008"/>
    </source>
</evidence>
<dbReference type="InterPro" id="IPR001965">
    <property type="entry name" value="Znf_PHD"/>
</dbReference>
<protein>
    <submittedName>
        <fullName evidence="7">Histone-lysine N-methyltransferase NSD3</fullName>
        <ecNumber evidence="7">2.1.1.354</ecNumber>
    </submittedName>
</protein>
<accession>A0ABV2AV76</accession>
<dbReference type="GO" id="GO:0140999">
    <property type="term" value="F:histone H3K4 trimethyltransferase activity"/>
    <property type="evidence" value="ECO:0007669"/>
    <property type="project" value="UniProtKB-EC"/>
</dbReference>
<dbReference type="InterPro" id="IPR013083">
    <property type="entry name" value="Znf_RING/FYVE/PHD"/>
</dbReference>
<keyword evidence="8" id="KW-1185">Reference proteome</keyword>
<dbReference type="GO" id="GO:0032259">
    <property type="term" value="P:methylation"/>
    <property type="evidence" value="ECO:0007669"/>
    <property type="project" value="UniProtKB-KW"/>
</dbReference>
<dbReference type="EMBL" id="JBDODL010005454">
    <property type="protein sequence ID" value="MES1923288.1"/>
    <property type="molecule type" value="Genomic_DNA"/>
</dbReference>
<keyword evidence="7" id="KW-0489">Methyltransferase</keyword>
<dbReference type="InterPro" id="IPR042163">
    <property type="entry name" value="PHF12"/>
</dbReference>
<dbReference type="Gene3D" id="1.10.150.60">
    <property type="entry name" value="ARID DNA-binding domain"/>
    <property type="match status" value="1"/>
</dbReference>
<keyword evidence="7" id="KW-0808">Transferase</keyword>
<organism evidence="7 8">
    <name type="scientific">Bonamia ostreae</name>
    <dbReference type="NCBI Taxonomy" id="126728"/>
    <lineage>
        <taxon>Eukaryota</taxon>
        <taxon>Sar</taxon>
        <taxon>Rhizaria</taxon>
        <taxon>Endomyxa</taxon>
        <taxon>Ascetosporea</taxon>
        <taxon>Haplosporida</taxon>
        <taxon>Bonamia</taxon>
    </lineage>
</organism>
<feature type="non-terminal residue" evidence="7">
    <location>
        <position position="169"/>
    </location>
</feature>
<sequence>MTEFIPKEEMSDFDPYSDDREESFEEEDVCFICGDGGNLLLCDFEDCKKVLHPKCANIEEIPDGEWHCPSHFCCKCNSDSVKNLSCSYCSKAYCEKDLPKKLKNLKQVEFQCEECLSKNLDPKQRFVNRLVESMRRRHEMQRNYRVGGVDIDFYDLYSAVVAHGGAKRV</sequence>
<name>A0ABV2AV76_9EUKA</name>
<proteinExistence type="predicted"/>
<dbReference type="InterPro" id="IPR011011">
    <property type="entry name" value="Znf_FYVE_PHD"/>
</dbReference>
<evidence type="ECO:0000256" key="1">
    <source>
        <dbReference type="ARBA" id="ARBA00022723"/>
    </source>
</evidence>
<dbReference type="InterPro" id="IPR036431">
    <property type="entry name" value="ARID_dom_sf"/>
</dbReference>
<evidence type="ECO:0000259" key="6">
    <source>
        <dbReference type="PROSITE" id="PS51011"/>
    </source>
</evidence>
<keyword evidence="2 4" id="KW-0863">Zinc-finger</keyword>
<evidence type="ECO:0000259" key="5">
    <source>
        <dbReference type="PROSITE" id="PS50016"/>
    </source>
</evidence>
<gene>
    <name evidence="7" type="primary">WHSC1L1</name>
    <name evidence="7" type="ORF">MHBO_004837</name>
</gene>
<dbReference type="InterPro" id="IPR001606">
    <property type="entry name" value="ARID_dom"/>
</dbReference>
<dbReference type="InterPro" id="IPR019787">
    <property type="entry name" value="Znf_PHD-finger"/>
</dbReference>
<evidence type="ECO:0000256" key="3">
    <source>
        <dbReference type="ARBA" id="ARBA00022833"/>
    </source>
</evidence>
<feature type="domain" description="ARID" evidence="6">
    <location>
        <begin position="120"/>
        <end position="169"/>
    </location>
</feature>
<keyword evidence="1" id="KW-0479">Metal-binding</keyword>
<evidence type="ECO:0000256" key="2">
    <source>
        <dbReference type="ARBA" id="ARBA00022771"/>
    </source>
</evidence>
<dbReference type="PROSITE" id="PS51011">
    <property type="entry name" value="ARID"/>
    <property type="match status" value="1"/>
</dbReference>
<evidence type="ECO:0000256" key="4">
    <source>
        <dbReference type="PROSITE-ProRule" id="PRU00146"/>
    </source>
</evidence>
<dbReference type="EC" id="2.1.1.354" evidence="7"/>
<dbReference type="Gene3D" id="3.30.40.10">
    <property type="entry name" value="Zinc/RING finger domain, C3HC4 (zinc finger)"/>
    <property type="match status" value="1"/>
</dbReference>
<comment type="caution">
    <text evidence="7">The sequence shown here is derived from an EMBL/GenBank/DDBJ whole genome shotgun (WGS) entry which is preliminary data.</text>
</comment>
<reference evidence="7 8" key="1">
    <citation type="journal article" date="2024" name="BMC Biol.">
        <title>Comparative genomics of Ascetosporea gives new insight into the evolutionary basis for animal parasitism in Rhizaria.</title>
        <authorList>
            <person name="Hiltunen Thoren M."/>
            <person name="Onut-Brannstrom I."/>
            <person name="Alfjorden A."/>
            <person name="Peckova H."/>
            <person name="Swords F."/>
            <person name="Hooper C."/>
            <person name="Holzer A.S."/>
            <person name="Bass D."/>
            <person name="Burki F."/>
        </authorList>
    </citation>
    <scope>NUCLEOTIDE SEQUENCE [LARGE SCALE GENOMIC DNA]</scope>
    <source>
        <strain evidence="7">20-A016</strain>
    </source>
</reference>
<dbReference type="CDD" id="cd15568">
    <property type="entry name" value="PHD5_NSD"/>
    <property type="match status" value="1"/>
</dbReference>
<dbReference type="PROSITE" id="PS50016">
    <property type="entry name" value="ZF_PHD_2"/>
    <property type="match status" value="1"/>
</dbReference>
<dbReference type="Proteomes" id="UP001439008">
    <property type="component" value="Unassembled WGS sequence"/>
</dbReference>
<keyword evidence="3" id="KW-0862">Zinc</keyword>
<evidence type="ECO:0000313" key="7">
    <source>
        <dbReference type="EMBL" id="MES1923288.1"/>
    </source>
</evidence>
<dbReference type="SUPFAM" id="SSF46774">
    <property type="entry name" value="ARID-like"/>
    <property type="match status" value="1"/>
</dbReference>
<feature type="domain" description="PHD-type" evidence="5">
    <location>
        <begin position="27"/>
        <end position="74"/>
    </location>
</feature>
<dbReference type="PANTHER" id="PTHR46309:SF1">
    <property type="entry name" value="PHD FINGER PROTEIN 12"/>
    <property type="match status" value="1"/>
</dbReference>
<dbReference type="CDD" id="cd16100">
    <property type="entry name" value="ARID"/>
    <property type="match status" value="1"/>
</dbReference>
<dbReference type="SMART" id="SM00249">
    <property type="entry name" value="PHD"/>
    <property type="match status" value="2"/>
</dbReference>
<dbReference type="Pfam" id="PF00628">
    <property type="entry name" value="PHD"/>
    <property type="match status" value="1"/>
</dbReference>
<dbReference type="PANTHER" id="PTHR46309">
    <property type="entry name" value="PHD FINGER PROTEIN 12"/>
    <property type="match status" value="1"/>
</dbReference>
<dbReference type="SUPFAM" id="SSF57903">
    <property type="entry name" value="FYVE/PHD zinc finger"/>
    <property type="match status" value="1"/>
</dbReference>